<evidence type="ECO:0000313" key="2">
    <source>
        <dbReference type="EMBL" id="ACR77727.1"/>
    </source>
</evidence>
<reference evidence="2" key="2">
    <citation type="submission" date="2012-06" db="EMBL/GenBank/DDBJ databases">
        <authorList>
            <person name="Yu Y."/>
            <person name="Currie J."/>
            <person name="Lomeli R."/>
            <person name="Angelova A."/>
            <person name="Collura K."/>
            <person name="Wissotski M."/>
            <person name="Campos D."/>
            <person name="Kudrna D."/>
            <person name="Golser W."/>
            <person name="Ashely E."/>
            <person name="Descour A."/>
            <person name="Fernandes J."/>
            <person name="Soderlund C."/>
            <person name="Walbot V."/>
        </authorList>
    </citation>
    <scope>NUCLEOTIDE SEQUENCE</scope>
    <source>
        <strain evidence="2">B73</strain>
    </source>
</reference>
<feature type="compositionally biased region" description="Pro residues" evidence="1">
    <location>
        <begin position="99"/>
        <end position="108"/>
    </location>
</feature>
<reference evidence="2" key="1">
    <citation type="journal article" date="2009" name="PLoS Genet.">
        <title>Sequencing, mapping, and analysis of 27,455 maize full-length cDNAs.</title>
        <authorList>
            <person name="Soderlund C."/>
            <person name="Descour A."/>
            <person name="Kudrna D."/>
            <person name="Bomhoff M."/>
            <person name="Boyd L."/>
            <person name="Currie J."/>
            <person name="Angelova A."/>
            <person name="Collura K."/>
            <person name="Wissotski M."/>
            <person name="Ashley E."/>
            <person name="Morrow D."/>
            <person name="Fernandes J."/>
            <person name="Walbot V."/>
            <person name="Yu Y."/>
        </authorList>
    </citation>
    <scope>NUCLEOTIDE SEQUENCE</scope>
    <source>
        <strain evidence="2">B73</strain>
    </source>
</reference>
<organism evidence="2">
    <name type="scientific">Zea mays</name>
    <name type="common">Maize</name>
    <dbReference type="NCBI Taxonomy" id="4577"/>
    <lineage>
        <taxon>Eukaryota</taxon>
        <taxon>Viridiplantae</taxon>
        <taxon>Streptophyta</taxon>
        <taxon>Embryophyta</taxon>
        <taxon>Tracheophyta</taxon>
        <taxon>Spermatophyta</taxon>
        <taxon>Magnoliopsida</taxon>
        <taxon>Liliopsida</taxon>
        <taxon>Poales</taxon>
        <taxon>Poaceae</taxon>
        <taxon>PACMAD clade</taxon>
        <taxon>Panicoideae</taxon>
        <taxon>Andropogonodae</taxon>
        <taxon>Andropogoneae</taxon>
        <taxon>Tripsacinae</taxon>
        <taxon>Zea</taxon>
    </lineage>
</organism>
<feature type="region of interest" description="Disordered" evidence="1">
    <location>
        <begin position="66"/>
        <end position="113"/>
    </location>
</feature>
<evidence type="ECO:0000256" key="1">
    <source>
        <dbReference type="SAM" id="MobiDB-lite"/>
    </source>
</evidence>
<accession>C4XVD9</accession>
<protein>
    <submittedName>
        <fullName evidence="2">Uncharacterized protein</fullName>
    </submittedName>
</protein>
<dbReference type="AlphaFoldDB" id="C4XVD9"/>
<name>C4XVD9_MAIZE</name>
<sequence length="121" mass="13648">MRFISITKCQEDQVLSKKKSESCTNPHPCRLFTYWTIPIFPLANHPLTAQSHFFYQHYQSFNNRAHSTRARCAPPASQSVRGSKSTENEAERGACRATNPPPPPPPSPRITSQLLVDLLVD</sequence>
<dbReference type="EMBL" id="BT035401">
    <property type="protein sequence ID" value="ACR77727.1"/>
    <property type="molecule type" value="mRNA"/>
</dbReference>
<feature type="compositionally biased region" description="Basic and acidic residues" evidence="1">
    <location>
        <begin position="84"/>
        <end position="94"/>
    </location>
</feature>
<proteinExistence type="evidence at transcript level"/>